<evidence type="ECO:0000313" key="1">
    <source>
        <dbReference type="EMBL" id="TWW59464.1"/>
    </source>
</evidence>
<dbReference type="AlphaFoldDB" id="A0A5C6MVZ7"/>
<dbReference type="GO" id="GO:0000502">
    <property type="term" value="C:proteasome complex"/>
    <property type="evidence" value="ECO:0007669"/>
    <property type="project" value="UniProtKB-KW"/>
</dbReference>
<organism evidence="1 2">
    <name type="scientific">Takifugu flavidus</name>
    <name type="common">sansaifugu</name>
    <dbReference type="NCBI Taxonomy" id="433684"/>
    <lineage>
        <taxon>Eukaryota</taxon>
        <taxon>Metazoa</taxon>
        <taxon>Chordata</taxon>
        <taxon>Craniata</taxon>
        <taxon>Vertebrata</taxon>
        <taxon>Euteleostomi</taxon>
        <taxon>Actinopterygii</taxon>
        <taxon>Neopterygii</taxon>
        <taxon>Teleostei</taxon>
        <taxon>Neoteleostei</taxon>
        <taxon>Acanthomorphata</taxon>
        <taxon>Eupercaria</taxon>
        <taxon>Tetraodontiformes</taxon>
        <taxon>Tetradontoidea</taxon>
        <taxon>Tetraodontidae</taxon>
        <taxon>Takifugu</taxon>
    </lineage>
</organism>
<evidence type="ECO:0000313" key="2">
    <source>
        <dbReference type="Proteomes" id="UP000324091"/>
    </source>
</evidence>
<proteinExistence type="predicted"/>
<keyword evidence="2" id="KW-1185">Reference proteome</keyword>
<sequence length="92" mass="10620">MVQECYKYVDVTQCLSIKLRLMDTHRSVTAAKEEPEEFRSSLNVNKTDYLKVDPLASIINFQRHRDSNHLLSNWSRKLNSPMSLVSLPLVAV</sequence>
<dbReference type="Proteomes" id="UP000324091">
    <property type="component" value="Chromosome 6"/>
</dbReference>
<name>A0A5C6MVZ7_9TELE</name>
<protein>
    <submittedName>
        <fullName evidence="1">26S proteasome non-ATPase regulatory subunit 12</fullName>
    </submittedName>
</protein>
<comment type="caution">
    <text evidence="1">The sequence shown here is derived from an EMBL/GenBank/DDBJ whole genome shotgun (WGS) entry which is preliminary data.</text>
</comment>
<accession>A0A5C6MVZ7</accession>
<dbReference type="EMBL" id="RHFK02000019">
    <property type="protein sequence ID" value="TWW59464.1"/>
    <property type="molecule type" value="Genomic_DNA"/>
</dbReference>
<reference evidence="1 2" key="1">
    <citation type="submission" date="2019-04" db="EMBL/GenBank/DDBJ databases">
        <title>Chromosome genome assembly for Takifugu flavidus.</title>
        <authorList>
            <person name="Xiao S."/>
        </authorList>
    </citation>
    <scope>NUCLEOTIDE SEQUENCE [LARGE SCALE GENOMIC DNA]</scope>
    <source>
        <strain evidence="1">HTHZ2018</strain>
        <tissue evidence="1">Muscle</tissue>
    </source>
</reference>
<gene>
    <name evidence="1" type="ORF">D4764_06G0009940</name>
</gene>
<keyword evidence="1" id="KW-0647">Proteasome</keyword>